<dbReference type="Proteomes" id="UP001165367">
    <property type="component" value="Unassembled WGS sequence"/>
</dbReference>
<comment type="caution">
    <text evidence="2">The sequence shown here is derived from an EMBL/GenBank/DDBJ whole genome shotgun (WGS) entry which is preliminary data.</text>
</comment>
<evidence type="ECO:0000313" key="3">
    <source>
        <dbReference type="Proteomes" id="UP001165367"/>
    </source>
</evidence>
<protein>
    <submittedName>
        <fullName evidence="2">Uncharacterized protein</fullName>
    </submittedName>
</protein>
<feature type="region of interest" description="Disordered" evidence="1">
    <location>
        <begin position="1"/>
        <end position="33"/>
    </location>
</feature>
<gene>
    <name evidence="2" type="ORF">LZZ85_02930</name>
</gene>
<sequence>MDKQQLVPAQERGKQLDLSEKRSFPDQEAAERGFNASSERLLLPQGWKELCGKASATFAVIAPDLKEVGRPVNEGDFLRIDVPGPGSDAGEGYDWVRVAMIGSSEKDGERRLGIKLEPVDNPESPDDTTAHFFEAGSSSTLEIILEGKNIEASYHGRNEVINNQTGKLSDDVRNTVVGAGAKAGLSEAQWGALLKGLIA</sequence>
<keyword evidence="3" id="KW-1185">Reference proteome</keyword>
<name>A0ABS9KLM4_9BACT</name>
<dbReference type="RefSeq" id="WP_237868440.1">
    <property type="nucleotide sequence ID" value="NZ_JAKLTR010000002.1"/>
</dbReference>
<reference evidence="2" key="1">
    <citation type="submission" date="2022-01" db="EMBL/GenBank/DDBJ databases">
        <authorList>
            <person name="Jo J.-H."/>
            <person name="Im W.-T."/>
        </authorList>
    </citation>
    <scope>NUCLEOTIDE SEQUENCE</scope>
    <source>
        <strain evidence="2">NA20</strain>
    </source>
</reference>
<evidence type="ECO:0000256" key="1">
    <source>
        <dbReference type="SAM" id="MobiDB-lite"/>
    </source>
</evidence>
<organism evidence="2 3">
    <name type="scientific">Terrimonas ginsenosidimutans</name>
    <dbReference type="NCBI Taxonomy" id="2908004"/>
    <lineage>
        <taxon>Bacteria</taxon>
        <taxon>Pseudomonadati</taxon>
        <taxon>Bacteroidota</taxon>
        <taxon>Chitinophagia</taxon>
        <taxon>Chitinophagales</taxon>
        <taxon>Chitinophagaceae</taxon>
        <taxon>Terrimonas</taxon>
    </lineage>
</organism>
<evidence type="ECO:0000313" key="2">
    <source>
        <dbReference type="EMBL" id="MCG2613211.1"/>
    </source>
</evidence>
<dbReference type="EMBL" id="JAKLTR010000002">
    <property type="protein sequence ID" value="MCG2613211.1"/>
    <property type="molecule type" value="Genomic_DNA"/>
</dbReference>
<proteinExistence type="predicted"/>
<accession>A0ABS9KLM4</accession>
<feature type="compositionally biased region" description="Basic and acidic residues" evidence="1">
    <location>
        <begin position="11"/>
        <end position="31"/>
    </location>
</feature>